<dbReference type="SUPFAM" id="SSF53597">
    <property type="entry name" value="Dihydrofolate reductase-like"/>
    <property type="match status" value="1"/>
</dbReference>
<protein>
    <submittedName>
        <fullName evidence="2">Dihydrofolate reductase family protein</fullName>
    </submittedName>
</protein>
<dbReference type="PANTHER" id="PTHR38011">
    <property type="entry name" value="DIHYDROFOLATE REDUCTASE FAMILY PROTEIN (AFU_ORTHOLOGUE AFUA_8G06820)"/>
    <property type="match status" value="1"/>
</dbReference>
<dbReference type="InterPro" id="IPR002734">
    <property type="entry name" value="RibDG_C"/>
</dbReference>
<name>A0A9X1HWW1_9BACT</name>
<dbReference type="Proteomes" id="UP001139409">
    <property type="component" value="Unassembled WGS sequence"/>
</dbReference>
<dbReference type="PANTHER" id="PTHR38011:SF11">
    <property type="entry name" value="2,5-DIAMINO-6-RIBOSYLAMINO-4(3H)-PYRIMIDINONE 5'-PHOSPHATE REDUCTASE"/>
    <property type="match status" value="1"/>
</dbReference>
<reference evidence="2" key="1">
    <citation type="submission" date="2021-09" db="EMBL/GenBank/DDBJ databases">
        <title>Fulvivirga sp. isolated from coastal sediment.</title>
        <authorList>
            <person name="Yu H."/>
        </authorList>
    </citation>
    <scope>NUCLEOTIDE SEQUENCE</scope>
    <source>
        <strain evidence="2">1062</strain>
    </source>
</reference>
<comment type="caution">
    <text evidence="2">The sequence shown here is derived from an EMBL/GenBank/DDBJ whole genome shotgun (WGS) entry which is preliminary data.</text>
</comment>
<dbReference type="InterPro" id="IPR024072">
    <property type="entry name" value="DHFR-like_dom_sf"/>
</dbReference>
<gene>
    <name evidence="2" type="ORF">LDX50_26980</name>
</gene>
<evidence type="ECO:0000313" key="3">
    <source>
        <dbReference type="Proteomes" id="UP001139409"/>
    </source>
</evidence>
<organism evidence="2 3">
    <name type="scientific">Fulvivirga sedimenti</name>
    <dbReference type="NCBI Taxonomy" id="2879465"/>
    <lineage>
        <taxon>Bacteria</taxon>
        <taxon>Pseudomonadati</taxon>
        <taxon>Bacteroidota</taxon>
        <taxon>Cytophagia</taxon>
        <taxon>Cytophagales</taxon>
        <taxon>Fulvivirgaceae</taxon>
        <taxon>Fulvivirga</taxon>
    </lineage>
</organism>
<keyword evidence="3" id="KW-1185">Reference proteome</keyword>
<dbReference type="RefSeq" id="WP_225699405.1">
    <property type="nucleotide sequence ID" value="NZ_JAIXNE010000006.1"/>
</dbReference>
<sequence>MRKIIYYVAASADHYIADEHDGIDWLEDKKWFQEGEDFGYSEMYARIDTTFMGYRTYAKLMDMKVPFPYSDKRNFVFTSHPDPMPCDEVCFVHTDAIAFARNCKDAPGKDIWLVGGGVLAGSFLKAGLIDELILTKLPVRLFKGIPLFGEHVLPGDARLVSENKYANGFIQETWTFQQ</sequence>
<evidence type="ECO:0000259" key="1">
    <source>
        <dbReference type="Pfam" id="PF01872"/>
    </source>
</evidence>
<proteinExistence type="predicted"/>
<dbReference type="EMBL" id="JAIXNE010000006">
    <property type="protein sequence ID" value="MCA6078548.1"/>
    <property type="molecule type" value="Genomic_DNA"/>
</dbReference>
<dbReference type="GO" id="GO:0009231">
    <property type="term" value="P:riboflavin biosynthetic process"/>
    <property type="evidence" value="ECO:0007669"/>
    <property type="project" value="InterPro"/>
</dbReference>
<evidence type="ECO:0000313" key="2">
    <source>
        <dbReference type="EMBL" id="MCA6078548.1"/>
    </source>
</evidence>
<dbReference type="Gene3D" id="3.40.430.10">
    <property type="entry name" value="Dihydrofolate Reductase, subunit A"/>
    <property type="match status" value="1"/>
</dbReference>
<dbReference type="InterPro" id="IPR050765">
    <property type="entry name" value="Riboflavin_Biosynth_HTPR"/>
</dbReference>
<dbReference type="GO" id="GO:0008703">
    <property type="term" value="F:5-amino-6-(5-phosphoribosylamino)uracil reductase activity"/>
    <property type="evidence" value="ECO:0007669"/>
    <property type="project" value="InterPro"/>
</dbReference>
<feature type="domain" description="Bacterial bifunctional deaminase-reductase C-terminal" evidence="1">
    <location>
        <begin position="73"/>
        <end position="150"/>
    </location>
</feature>
<dbReference type="AlphaFoldDB" id="A0A9X1HWW1"/>
<accession>A0A9X1HWW1</accession>
<dbReference type="Pfam" id="PF01872">
    <property type="entry name" value="RibD_C"/>
    <property type="match status" value="1"/>
</dbReference>